<feature type="compositionally biased region" description="Low complexity" evidence="1">
    <location>
        <begin position="83"/>
        <end position="93"/>
    </location>
</feature>
<dbReference type="PANTHER" id="PTHR38223">
    <property type="match status" value="1"/>
</dbReference>
<dbReference type="AlphaFoldDB" id="A0AAV1CWH7"/>
<evidence type="ECO:0000313" key="2">
    <source>
        <dbReference type="EMBL" id="CAI9099740.1"/>
    </source>
</evidence>
<accession>A0AAV1CWH7</accession>
<feature type="region of interest" description="Disordered" evidence="1">
    <location>
        <begin position="34"/>
        <end position="93"/>
    </location>
</feature>
<gene>
    <name evidence="2" type="ORF">OLC1_LOCUS9698</name>
</gene>
<feature type="compositionally biased region" description="Polar residues" evidence="1">
    <location>
        <begin position="51"/>
        <end position="61"/>
    </location>
</feature>
<sequence>MAGLQYKFFPTDFLFPRQKTSDLPHHQPQVLMARTNDHDDDQTAAAEDVNVHSTTNKQATKVTRMKNAGNTKKTAALKAVNPSSSSSSSSSKF</sequence>
<name>A0AAV1CWH7_OLDCO</name>
<dbReference type="EMBL" id="OX459120">
    <property type="protein sequence ID" value="CAI9099740.1"/>
    <property type="molecule type" value="Genomic_DNA"/>
</dbReference>
<protein>
    <submittedName>
        <fullName evidence="2">OLC1v1036602C1</fullName>
    </submittedName>
</protein>
<keyword evidence="3" id="KW-1185">Reference proteome</keyword>
<evidence type="ECO:0000313" key="3">
    <source>
        <dbReference type="Proteomes" id="UP001161247"/>
    </source>
</evidence>
<evidence type="ECO:0000256" key="1">
    <source>
        <dbReference type="SAM" id="MobiDB-lite"/>
    </source>
</evidence>
<organism evidence="2 3">
    <name type="scientific">Oldenlandia corymbosa var. corymbosa</name>
    <dbReference type="NCBI Taxonomy" id="529605"/>
    <lineage>
        <taxon>Eukaryota</taxon>
        <taxon>Viridiplantae</taxon>
        <taxon>Streptophyta</taxon>
        <taxon>Embryophyta</taxon>
        <taxon>Tracheophyta</taxon>
        <taxon>Spermatophyta</taxon>
        <taxon>Magnoliopsida</taxon>
        <taxon>eudicotyledons</taxon>
        <taxon>Gunneridae</taxon>
        <taxon>Pentapetalae</taxon>
        <taxon>asterids</taxon>
        <taxon>lamiids</taxon>
        <taxon>Gentianales</taxon>
        <taxon>Rubiaceae</taxon>
        <taxon>Rubioideae</taxon>
        <taxon>Spermacoceae</taxon>
        <taxon>Hedyotis-Oldenlandia complex</taxon>
        <taxon>Oldenlandia</taxon>
    </lineage>
</organism>
<proteinExistence type="predicted"/>
<dbReference type="Proteomes" id="UP001161247">
    <property type="component" value="Chromosome 3"/>
</dbReference>
<reference evidence="2" key="1">
    <citation type="submission" date="2023-03" db="EMBL/GenBank/DDBJ databases">
        <authorList>
            <person name="Julca I."/>
        </authorList>
    </citation>
    <scope>NUCLEOTIDE SEQUENCE</scope>
</reference>
<dbReference type="PANTHER" id="PTHR38223:SF4">
    <property type="match status" value="1"/>
</dbReference>